<evidence type="ECO:0000313" key="2">
    <source>
        <dbReference type="Proteomes" id="UP000824782"/>
    </source>
</evidence>
<accession>A0AAV6ZSJ8</accession>
<evidence type="ECO:0000313" key="1">
    <source>
        <dbReference type="EMBL" id="KAG8551073.1"/>
    </source>
</evidence>
<dbReference type="AlphaFoldDB" id="A0AAV6ZSJ8"/>
<proteinExistence type="predicted"/>
<organism evidence="1 2">
    <name type="scientific">Engystomops pustulosus</name>
    <name type="common">Tungara frog</name>
    <name type="synonym">Physalaemus pustulosus</name>
    <dbReference type="NCBI Taxonomy" id="76066"/>
    <lineage>
        <taxon>Eukaryota</taxon>
        <taxon>Metazoa</taxon>
        <taxon>Chordata</taxon>
        <taxon>Craniata</taxon>
        <taxon>Vertebrata</taxon>
        <taxon>Euteleostomi</taxon>
        <taxon>Amphibia</taxon>
        <taxon>Batrachia</taxon>
        <taxon>Anura</taxon>
        <taxon>Neobatrachia</taxon>
        <taxon>Hyloidea</taxon>
        <taxon>Leptodactylidae</taxon>
        <taxon>Leiuperinae</taxon>
        <taxon>Engystomops</taxon>
    </lineage>
</organism>
<reference evidence="1" key="1">
    <citation type="thesis" date="2020" institute="ProQuest LLC" country="789 East Eisenhower Parkway, Ann Arbor, MI, USA">
        <title>Comparative Genomics and Chromosome Evolution.</title>
        <authorList>
            <person name="Mudd A.B."/>
        </authorList>
    </citation>
    <scope>NUCLEOTIDE SEQUENCE</scope>
    <source>
        <strain evidence="1">237g6f4</strain>
        <tissue evidence="1">Blood</tissue>
    </source>
</reference>
<dbReference type="Proteomes" id="UP000824782">
    <property type="component" value="Unassembled WGS sequence"/>
</dbReference>
<sequence length="176" mass="19938">MWVGDQMDHYEQCFYKIHVLDTYVKAPMINGSSGDFCSIPPVIVGSSSSCDLVTEKLLRCITIYSLVPSPCNLYLPVEGSSGVGVLYLGWRLVLPCNGPLLHVNGHVQSPRLDRLDVTVSQRWWNAVTLCWRYRSFLLYKVAQCFKCILKFDLQDKSPFIGKLTTFSFMICRGRSA</sequence>
<keyword evidence="2" id="KW-1185">Reference proteome</keyword>
<name>A0AAV6ZSJ8_ENGPU</name>
<dbReference type="EMBL" id="WNYA01000012">
    <property type="protein sequence ID" value="KAG8551073.1"/>
    <property type="molecule type" value="Genomic_DNA"/>
</dbReference>
<gene>
    <name evidence="1" type="ORF">GDO81_018436</name>
</gene>
<protein>
    <submittedName>
        <fullName evidence="1">Uncharacterized protein</fullName>
    </submittedName>
</protein>
<comment type="caution">
    <text evidence="1">The sequence shown here is derived from an EMBL/GenBank/DDBJ whole genome shotgun (WGS) entry which is preliminary data.</text>
</comment>